<evidence type="ECO:0000313" key="2">
    <source>
        <dbReference type="EMBL" id="QQM61916.1"/>
    </source>
</evidence>
<dbReference type="RefSeq" id="WP_003642816.1">
    <property type="nucleotide sequence ID" value="NZ_AP028145.1"/>
</dbReference>
<organism evidence="1 3">
    <name type="scientific">Lactiplantibacillus plantarum</name>
    <name type="common">Lactobacillus plantarum</name>
    <dbReference type="NCBI Taxonomy" id="1590"/>
    <lineage>
        <taxon>Bacteria</taxon>
        <taxon>Bacillati</taxon>
        <taxon>Bacillota</taxon>
        <taxon>Bacilli</taxon>
        <taxon>Lactobacillales</taxon>
        <taxon>Lactobacillaceae</taxon>
        <taxon>Lactiplantibacillus</taxon>
    </lineage>
</organism>
<reference evidence="2 4" key="2">
    <citation type="submission" date="2020-12" db="EMBL/GenBank/DDBJ databases">
        <title>Whole genome sequencing of Lactobacillus plantarum PC518.</title>
        <authorList>
            <person name="Guo Q."/>
        </authorList>
    </citation>
    <scope>NUCLEOTIDE SEQUENCE [LARGE SCALE GENOMIC DNA]</scope>
    <source>
        <strain evidence="2 4">PC518</strain>
    </source>
</reference>
<accession>A0A0G9F8K0</accession>
<dbReference type="PATRIC" id="fig|1590.142.peg.2226"/>
<evidence type="ECO:0000313" key="4">
    <source>
        <dbReference type="Proteomes" id="UP000595466"/>
    </source>
</evidence>
<name>A0A0G9F8K0_LACPN</name>
<dbReference type="KEGG" id="lpb:SH83_10370"/>
<dbReference type="AlphaFoldDB" id="A0A0G9F8K0"/>
<reference evidence="1 3" key="1">
    <citation type="submission" date="2016-08" db="EMBL/GenBank/DDBJ databases">
        <title>Genome sequencing of Lactobacillus plantarum JSA22, isolated from fermented soybean paste.</title>
        <authorList>
            <person name="Choi H.S."/>
        </authorList>
    </citation>
    <scope>NUCLEOTIDE SEQUENCE [LARGE SCALE GENOMIC DNA]</scope>
    <source>
        <strain evidence="1 3">JSA22</strain>
    </source>
</reference>
<evidence type="ECO:0000313" key="3">
    <source>
        <dbReference type="Proteomes" id="UP000094892"/>
    </source>
</evidence>
<proteinExistence type="predicted"/>
<sequence>MSKDNSDLMRYTEMAMKGLTFDADTEQGFKLMTDAFLTCYEEALNKGYDQVTAIQTATMILSTMFHQD</sequence>
<dbReference type="Proteomes" id="UP000094892">
    <property type="component" value="Unassembled WGS sequence"/>
</dbReference>
<gene>
    <name evidence="2" type="ORF">JH395_05020</name>
    <name evidence="1" type="ORF">LPJSA22_02235</name>
</gene>
<dbReference type="Proteomes" id="UP000595466">
    <property type="component" value="Chromosome"/>
</dbReference>
<dbReference type="EMBL" id="CP066817">
    <property type="protein sequence ID" value="QQM61916.1"/>
    <property type="molecule type" value="Genomic_DNA"/>
</dbReference>
<evidence type="ECO:0000313" key="1">
    <source>
        <dbReference type="EMBL" id="ODO62230.1"/>
    </source>
</evidence>
<protein>
    <submittedName>
        <fullName evidence="1">Uncharacterized protein</fullName>
    </submittedName>
</protein>
<dbReference type="EMBL" id="MCOL01000001">
    <property type="protein sequence ID" value="ODO62230.1"/>
    <property type="molecule type" value="Genomic_DNA"/>
</dbReference>